<dbReference type="GO" id="GO:0003676">
    <property type="term" value="F:nucleic acid binding"/>
    <property type="evidence" value="ECO:0007669"/>
    <property type="project" value="InterPro"/>
</dbReference>
<evidence type="ECO:0000259" key="5">
    <source>
        <dbReference type="SMART" id="SM00892"/>
    </source>
</evidence>
<evidence type="ECO:0000313" key="6">
    <source>
        <dbReference type="EMBL" id="AZG14847.1"/>
    </source>
</evidence>
<dbReference type="InterPro" id="IPR009003">
    <property type="entry name" value="Peptidase_S1_PA"/>
</dbReference>
<dbReference type="SUPFAM" id="SSF54060">
    <property type="entry name" value="His-Me finger endonucleases"/>
    <property type="match status" value="1"/>
</dbReference>
<dbReference type="InterPro" id="IPR044925">
    <property type="entry name" value="His-Me_finger_sf"/>
</dbReference>
<dbReference type="Gene3D" id="3.40.570.10">
    <property type="entry name" value="Extracellular Endonuclease, subunit A"/>
    <property type="match status" value="1"/>
</dbReference>
<dbReference type="KEGG" id="cpau:EHF44_16240"/>
<dbReference type="AlphaFoldDB" id="A0A3G8H2Z2"/>
<proteinExistence type="predicted"/>
<feature type="active site" description="Proton acceptor" evidence="1">
    <location>
        <position position="549"/>
    </location>
</feature>
<dbReference type="InterPro" id="IPR044929">
    <property type="entry name" value="DNA/RNA_non-sp_Endonuclease_sf"/>
</dbReference>
<evidence type="ECO:0000256" key="1">
    <source>
        <dbReference type="PIRSR" id="PIRSR640255-1"/>
    </source>
</evidence>
<dbReference type="PANTHER" id="PTHR13966">
    <property type="entry name" value="ENDONUCLEASE RELATED"/>
    <property type="match status" value="1"/>
</dbReference>
<dbReference type="Pfam" id="PF13365">
    <property type="entry name" value="Trypsin_2"/>
    <property type="match status" value="1"/>
</dbReference>
<keyword evidence="2" id="KW-0479">Metal-binding</keyword>
<reference evidence="7" key="1">
    <citation type="submission" date="2018-11" db="EMBL/GenBank/DDBJ databases">
        <title>FDA dAtabase for Regulatory Grade micrObial Sequences (FDA-ARGOS): Supporting development and validation of Infectious Disease Dx tests.</title>
        <authorList>
            <person name="Goldberg B."/>
            <person name="Campos J."/>
            <person name="Tallon L."/>
            <person name="Sadzewicz L."/>
            <person name="Zhao X."/>
            <person name="Vavikolanu K."/>
            <person name="Mehta A."/>
            <person name="Aluvathingal J."/>
            <person name="Nadendla S."/>
            <person name="Geyer C."/>
            <person name="Nandy P."/>
            <person name="Yan Y."/>
            <person name="Sichtig H."/>
        </authorList>
    </citation>
    <scope>NUCLEOTIDE SEQUENCE [LARGE SCALE GENOMIC DNA]</scope>
    <source>
        <strain evidence="7">FDAARGOS_614</strain>
    </source>
</reference>
<evidence type="ECO:0000256" key="2">
    <source>
        <dbReference type="PIRSR" id="PIRSR640255-2"/>
    </source>
</evidence>
<name>A0A3G8H2Z2_9BURK</name>
<evidence type="ECO:0000256" key="3">
    <source>
        <dbReference type="SAM" id="MobiDB-lite"/>
    </source>
</evidence>
<dbReference type="Proteomes" id="UP000270411">
    <property type="component" value="Chromosome 1"/>
</dbReference>
<dbReference type="SMART" id="SM00477">
    <property type="entry name" value="NUC"/>
    <property type="match status" value="1"/>
</dbReference>
<keyword evidence="6" id="KW-0378">Hydrolase</keyword>
<organism evidence="6 7">
    <name type="scientific">Cupriavidus pauculus</name>
    <dbReference type="NCBI Taxonomy" id="82633"/>
    <lineage>
        <taxon>Bacteria</taxon>
        <taxon>Pseudomonadati</taxon>
        <taxon>Pseudomonadota</taxon>
        <taxon>Betaproteobacteria</taxon>
        <taxon>Burkholderiales</taxon>
        <taxon>Burkholderiaceae</taxon>
        <taxon>Cupriavidus</taxon>
    </lineage>
</organism>
<dbReference type="OrthoDB" id="513782at2"/>
<accession>A0A3G8H2Z2</accession>
<gene>
    <name evidence="6" type="ORF">EHF44_16240</name>
</gene>
<feature type="region of interest" description="Disordered" evidence="3">
    <location>
        <begin position="402"/>
        <end position="421"/>
    </location>
</feature>
<dbReference type="InterPro" id="IPR001604">
    <property type="entry name" value="Endo_G_ENPP1-like_dom"/>
</dbReference>
<dbReference type="InterPro" id="IPR040255">
    <property type="entry name" value="Non-specific_endonuclease"/>
</dbReference>
<dbReference type="GO" id="GO:0046872">
    <property type="term" value="F:metal ion binding"/>
    <property type="evidence" value="ECO:0007669"/>
    <property type="project" value="UniProtKB-KW"/>
</dbReference>
<dbReference type="Pfam" id="PF01223">
    <property type="entry name" value="Endonuclease_NS"/>
    <property type="match status" value="1"/>
</dbReference>
<evidence type="ECO:0000313" key="7">
    <source>
        <dbReference type="Proteomes" id="UP000270411"/>
    </source>
</evidence>
<dbReference type="GO" id="GO:0016787">
    <property type="term" value="F:hydrolase activity"/>
    <property type="evidence" value="ECO:0007669"/>
    <property type="project" value="InterPro"/>
</dbReference>
<protein>
    <submittedName>
        <fullName evidence="6">DNA/RNA endonuclease</fullName>
    </submittedName>
</protein>
<keyword evidence="6" id="KW-0540">Nuclease</keyword>
<feature type="binding site" evidence="2">
    <location>
        <position position="583"/>
    </location>
    <ligand>
        <name>Mg(2+)</name>
        <dbReference type="ChEBI" id="CHEBI:18420"/>
        <note>catalytic</note>
    </ligand>
</feature>
<feature type="domain" description="ENPP1-3/EXOG-like endonuclease/phosphodiesterase" evidence="4">
    <location>
        <begin position="478"/>
        <end position="703"/>
    </location>
</feature>
<dbReference type="SUPFAM" id="SSF50494">
    <property type="entry name" value="Trypsin-like serine proteases"/>
    <property type="match status" value="1"/>
</dbReference>
<dbReference type="Gene3D" id="2.40.10.10">
    <property type="entry name" value="Trypsin-like serine proteases"/>
    <property type="match status" value="2"/>
</dbReference>
<dbReference type="SMART" id="SM00892">
    <property type="entry name" value="Endonuclease_NS"/>
    <property type="match status" value="1"/>
</dbReference>
<feature type="domain" description="DNA/RNA non-specific endonuclease/pyrophosphatase/phosphodiesterase" evidence="5">
    <location>
        <begin position="477"/>
        <end position="703"/>
    </location>
</feature>
<dbReference type="InterPro" id="IPR020821">
    <property type="entry name" value="ENPP1-3/EXOG-like_nuc-like"/>
</dbReference>
<dbReference type="InterPro" id="IPR043504">
    <property type="entry name" value="Peptidase_S1_PA_chymotrypsin"/>
</dbReference>
<keyword evidence="6" id="KW-0255">Endonuclease</keyword>
<dbReference type="EMBL" id="CP033969">
    <property type="protein sequence ID" value="AZG14847.1"/>
    <property type="molecule type" value="Genomic_DNA"/>
</dbReference>
<evidence type="ECO:0000259" key="4">
    <source>
        <dbReference type="SMART" id="SM00477"/>
    </source>
</evidence>
<sequence length="726" mass="79605">MVAFPCAARVPPGNDHAVRTSGARELHALGRPGRCGRAPSGRCGNGCKSHAFAGRRPVLCHEIDIFGAAVTKPSQRCAKLVGHTHCGRGTMRWLNDLSTSQMKALVEATAAERRRVRQLLKEGRPEQAEQDPVRRRAFSVKSGVSMGMPESVSGTNDFQPVSFLVDGATARRCVCRVQIELDGATESATAFLISPSLIMTNQHVIRSVDHARAAELVFDDEINGAGQPVAPTVFVLDPDRLAVFSPEAELDYAIVAVGHRVQGAGALADFGYVPLSDAKDKHRKGMAVNIIQHPRGRKKTIAIRNNFLLDRRDQYLIYDTDTLPGTSGSPAFNDDWEVIALHHYGQGDNEDDAAGTRQAVVNVGIRVSAIYTDLKQRTETLAAGPQKDLLVDALSRYAAARPATRQQLERRPPPVPVPALRLSGQPERARLDRDYANRSGFDGGFINGLDIDLGQLVRGIQARTLPLLDGTTPGLLHYQNFSAIVHAARRLALFTATNIDGPTYIELKRSPAPREPEREAWYRDPRVDPAGVIDDTFYAAWSALFDRGHLTRRADATWGDFAARAETDTFHFPNCTPQHFLFNQGDNLWQGIEQYVLERGVRTIEGARLSVLQGPVFNDETDLWADDVQIPSAYWKLVAWHGASGLKAVALLADQRDVLDINRGDAHPAKGVDAGIRKFVVPVPQLETMTGLDLSAFRAIDTAGGQVPTPGERFREVRDLDDIPLR</sequence>
<dbReference type="GO" id="GO:0004519">
    <property type="term" value="F:endonuclease activity"/>
    <property type="evidence" value="ECO:0007669"/>
    <property type="project" value="UniProtKB-KW"/>
</dbReference>
<dbReference type="PANTHER" id="PTHR13966:SF5">
    <property type="entry name" value="ENDONUCLEASE G, MITOCHONDRIAL"/>
    <property type="match status" value="1"/>
</dbReference>